<dbReference type="STRING" id="1908205.BKG60_20235"/>
<comment type="caution">
    <text evidence="3">The sequence shown here is derived from an EMBL/GenBank/DDBJ whole genome shotgun (WGS) entry which is preliminary data.</text>
</comment>
<dbReference type="SUPFAM" id="SSF52096">
    <property type="entry name" value="ClpP/crotonase"/>
    <property type="match status" value="1"/>
</dbReference>
<reference evidence="3 4" key="1">
    <citation type="submission" date="2016-10" db="EMBL/GenBank/DDBJ databases">
        <title>Evaluation of Human, Animal and Environmental Mycobacterium chelonae Isolates by Core Genome Phylogenomic Analysis, Targeted Gene Comparison, and Anti-microbial Susceptibility Patterns: A Tale of Mistaken Identities.</title>
        <authorList>
            <person name="Fogelson S.B."/>
            <person name="Camus A.C."/>
            <person name="Lorenz W."/>
            <person name="Vasireddy R."/>
            <person name="Vasireddy S."/>
            <person name="Smith T."/>
            <person name="Brown-Elliott B.A."/>
            <person name="Wallace R.J.Jr."/>
            <person name="Hasan N.A."/>
            <person name="Reischl U."/>
            <person name="Sanchez S."/>
        </authorList>
    </citation>
    <scope>NUCLEOTIDE SEQUENCE [LARGE SCALE GENOMIC DNA]</scope>
    <source>
        <strain evidence="3 4">24999</strain>
    </source>
</reference>
<accession>A0A1S1JZB0</accession>
<protein>
    <submittedName>
        <fullName evidence="3">Enoyl-CoA hydratase</fullName>
    </submittedName>
</protein>
<accession>A0A1Q9W781</accession>
<sequence length="261" mass="27552">MTATLRTEQHGAVRVLTIDRPEAKNAMHGELRAALRAAMTEADRDGAVHAVILTGVDPVFSAGVDFKRLERSPDETGSPLDPTPAAVVRAMRKPVICAVNGVCVSGALEVALSCSFIIASERARFADTHALLGVVPTWGLTALLPRAVGVRKAREMSVTGAFVDAEEALRIGLVNHVLPHDQLLPYTLDLAARIPGSAAVADMLRLYRSGEDLSLAGALALETTSSIGRTYDLTAFTAAGSKASARQRDHRPPASDEGNSL</sequence>
<name>A0A1Q9W781_9MYCO</name>
<dbReference type="InterPro" id="IPR001753">
    <property type="entry name" value="Enoyl-CoA_hydra/iso"/>
</dbReference>
<evidence type="ECO:0000256" key="2">
    <source>
        <dbReference type="SAM" id="MobiDB-lite"/>
    </source>
</evidence>
<evidence type="ECO:0000313" key="4">
    <source>
        <dbReference type="Proteomes" id="UP000179636"/>
    </source>
</evidence>
<gene>
    <name evidence="3" type="ORF">BKG61_18170</name>
</gene>
<feature type="region of interest" description="Disordered" evidence="2">
    <location>
        <begin position="241"/>
        <end position="261"/>
    </location>
</feature>
<evidence type="ECO:0000256" key="1">
    <source>
        <dbReference type="ARBA" id="ARBA00005254"/>
    </source>
</evidence>
<dbReference type="RefSeq" id="WP_003883368.1">
    <property type="nucleotide sequence ID" value="NZ_MLCL01000076.1"/>
</dbReference>
<organism evidence="3 4">
    <name type="scientific">Mycobacterium syngnathidarum</name>
    <dbReference type="NCBI Taxonomy" id="1908205"/>
    <lineage>
        <taxon>Bacteria</taxon>
        <taxon>Bacillati</taxon>
        <taxon>Actinomycetota</taxon>
        <taxon>Actinomycetes</taxon>
        <taxon>Mycobacteriales</taxon>
        <taxon>Mycobacteriaceae</taxon>
        <taxon>Mycobacterium</taxon>
    </lineage>
</organism>
<dbReference type="AlphaFoldDB" id="A0A1Q9W781"/>
<keyword evidence="4" id="KW-1185">Reference proteome</keyword>
<dbReference type="Pfam" id="PF00378">
    <property type="entry name" value="ECH_1"/>
    <property type="match status" value="1"/>
</dbReference>
<comment type="similarity">
    <text evidence="1">Belongs to the enoyl-CoA hydratase/isomerase family.</text>
</comment>
<dbReference type="InterPro" id="IPR029045">
    <property type="entry name" value="ClpP/crotonase-like_dom_sf"/>
</dbReference>
<dbReference type="PANTHER" id="PTHR43802:SF1">
    <property type="entry name" value="IP11341P-RELATED"/>
    <property type="match status" value="1"/>
</dbReference>
<dbReference type="Gene3D" id="3.90.226.10">
    <property type="entry name" value="2-enoyl-CoA Hydratase, Chain A, domain 1"/>
    <property type="match status" value="1"/>
</dbReference>
<dbReference type="GeneID" id="93413559"/>
<proteinExistence type="inferred from homology"/>
<dbReference type="Proteomes" id="UP000179636">
    <property type="component" value="Unassembled WGS sequence"/>
</dbReference>
<dbReference type="CDD" id="cd06558">
    <property type="entry name" value="crotonase-like"/>
    <property type="match status" value="1"/>
</dbReference>
<dbReference type="EMBL" id="MLHV01000017">
    <property type="protein sequence ID" value="OHT96387.1"/>
    <property type="molecule type" value="Genomic_DNA"/>
</dbReference>
<dbReference type="PANTHER" id="PTHR43802">
    <property type="entry name" value="ENOYL-COA HYDRATASE"/>
    <property type="match status" value="1"/>
</dbReference>
<dbReference type="NCBIfam" id="NF004840">
    <property type="entry name" value="PRK06190.1"/>
    <property type="match status" value="1"/>
</dbReference>
<dbReference type="OrthoDB" id="8452484at2"/>
<dbReference type="GO" id="GO:0003824">
    <property type="term" value="F:catalytic activity"/>
    <property type="evidence" value="ECO:0007669"/>
    <property type="project" value="UniProtKB-ARBA"/>
</dbReference>
<evidence type="ECO:0000313" key="3">
    <source>
        <dbReference type="EMBL" id="OHT96387.1"/>
    </source>
</evidence>